<organism evidence="9">
    <name type="scientific">Glycine max</name>
    <name type="common">Soybean</name>
    <name type="synonym">Glycine hispida</name>
    <dbReference type="NCBI Taxonomy" id="3847"/>
    <lineage>
        <taxon>Eukaryota</taxon>
        <taxon>Viridiplantae</taxon>
        <taxon>Streptophyta</taxon>
        <taxon>Embryophyta</taxon>
        <taxon>Tracheophyta</taxon>
        <taxon>Spermatophyta</taxon>
        <taxon>Magnoliopsida</taxon>
        <taxon>eudicotyledons</taxon>
        <taxon>Gunneridae</taxon>
        <taxon>Pentapetalae</taxon>
        <taxon>rosids</taxon>
        <taxon>fabids</taxon>
        <taxon>Fabales</taxon>
        <taxon>Fabaceae</taxon>
        <taxon>Papilionoideae</taxon>
        <taxon>50 kb inversion clade</taxon>
        <taxon>NPAAA clade</taxon>
        <taxon>indigoferoid/millettioid clade</taxon>
        <taxon>Phaseoleae</taxon>
        <taxon>Glycine</taxon>
        <taxon>Glycine subgen. Soja</taxon>
    </lineage>
</organism>
<dbReference type="EMBL" id="CM000851">
    <property type="protein sequence ID" value="KRG98550.1"/>
    <property type="molecule type" value="Genomic_DNA"/>
</dbReference>
<evidence type="ECO:0000256" key="3">
    <source>
        <dbReference type="ARBA" id="ARBA00022723"/>
    </source>
</evidence>
<dbReference type="GO" id="GO:0005506">
    <property type="term" value="F:iron ion binding"/>
    <property type="evidence" value="ECO:0007669"/>
    <property type="project" value="InterPro"/>
</dbReference>
<evidence type="ECO:0000256" key="1">
    <source>
        <dbReference type="ARBA" id="ARBA00010617"/>
    </source>
</evidence>
<comment type="cofactor">
    <cofactor evidence="6">
        <name>heme</name>
        <dbReference type="ChEBI" id="CHEBI:30413"/>
    </cofactor>
</comment>
<dbReference type="Proteomes" id="UP000008827">
    <property type="component" value="Chromosome 18"/>
</dbReference>
<evidence type="ECO:0000256" key="5">
    <source>
        <dbReference type="ARBA" id="ARBA00023004"/>
    </source>
</evidence>
<keyword evidence="7" id="KW-0503">Monooxygenase</keyword>
<dbReference type="OMA" id="REVMGYD"/>
<dbReference type="InParanoid" id="A0A0R0EXW4"/>
<dbReference type="PANTHER" id="PTHR47955">
    <property type="entry name" value="CYTOCHROME P450 FAMILY 71 PROTEIN"/>
    <property type="match status" value="1"/>
</dbReference>
<dbReference type="InterPro" id="IPR036396">
    <property type="entry name" value="Cyt_P450_sf"/>
</dbReference>
<keyword evidence="4 7" id="KW-0560">Oxidoreductase</keyword>
<feature type="binding site" description="axial binding residue" evidence="6">
    <location>
        <position position="387"/>
    </location>
    <ligand>
        <name>heme</name>
        <dbReference type="ChEBI" id="CHEBI:30413"/>
    </ligand>
    <ligandPart>
        <name>Fe</name>
        <dbReference type="ChEBI" id="CHEBI:18248"/>
    </ligandPart>
</feature>
<evidence type="ECO:0000256" key="2">
    <source>
        <dbReference type="ARBA" id="ARBA00022617"/>
    </source>
</evidence>
<evidence type="ECO:0000256" key="6">
    <source>
        <dbReference type="PIRSR" id="PIRSR602401-1"/>
    </source>
</evidence>
<accession>A0A0R0EXW4</accession>
<dbReference type="SUPFAM" id="SSF48264">
    <property type="entry name" value="Cytochrome P450"/>
    <property type="match status" value="1"/>
</dbReference>
<evidence type="ECO:0000313" key="11">
    <source>
        <dbReference type="Proteomes" id="UP000008827"/>
    </source>
</evidence>
<evidence type="ECO:0000256" key="4">
    <source>
        <dbReference type="ARBA" id="ARBA00023002"/>
    </source>
</evidence>
<reference evidence="9" key="3">
    <citation type="submission" date="2018-07" db="EMBL/GenBank/DDBJ databases">
        <title>WGS assembly of Glycine max.</title>
        <authorList>
            <person name="Schmutz J."/>
            <person name="Cannon S."/>
            <person name="Schlueter J."/>
            <person name="Ma J."/>
            <person name="Mitros T."/>
            <person name="Nelson W."/>
            <person name="Hyten D."/>
            <person name="Song Q."/>
            <person name="Thelen J."/>
            <person name="Cheng J."/>
            <person name="Xu D."/>
            <person name="Hellsten U."/>
            <person name="May G."/>
            <person name="Yu Y."/>
            <person name="Sakurai T."/>
            <person name="Umezawa T."/>
            <person name="Bhattacharyya M."/>
            <person name="Sandhu D."/>
            <person name="Valliyodan B."/>
            <person name="Lindquist E."/>
            <person name="Peto M."/>
            <person name="Grant D."/>
            <person name="Shu S."/>
            <person name="Goodstein D."/>
            <person name="Barry K."/>
            <person name="Futrell-Griggs M."/>
            <person name="Abernathy B."/>
            <person name="Du J."/>
            <person name="Tian Z."/>
            <person name="Zhu L."/>
            <person name="Gill N."/>
            <person name="Joshi T."/>
            <person name="Libault M."/>
            <person name="Sethuraman A."/>
            <person name="Zhang X."/>
            <person name="Shinozaki K."/>
            <person name="Nguyen H."/>
            <person name="Wing R."/>
            <person name="Cregan P."/>
            <person name="Specht J."/>
            <person name="Grimwood J."/>
            <person name="Rokhsar D."/>
            <person name="Stacey G."/>
            <person name="Shoemaker R."/>
            <person name="Jackson S."/>
        </authorList>
    </citation>
    <scope>NUCLEOTIDE SEQUENCE</scope>
    <source>
        <tissue evidence="9">Callus</tissue>
    </source>
</reference>
<dbReference type="Gene3D" id="1.10.630.10">
    <property type="entry name" value="Cytochrome P450"/>
    <property type="match status" value="1"/>
</dbReference>
<proteinExistence type="inferred from homology"/>
<keyword evidence="8" id="KW-0732">Signal</keyword>
<evidence type="ECO:0000313" key="10">
    <source>
        <dbReference type="EnsemblPlants" id="KRG98550"/>
    </source>
</evidence>
<dbReference type="STRING" id="3847.A0A0R0EXW4"/>
<feature type="signal peptide" evidence="8">
    <location>
        <begin position="1"/>
        <end position="17"/>
    </location>
</feature>
<protein>
    <submittedName>
        <fullName evidence="9 10">Uncharacterized protein</fullName>
    </submittedName>
</protein>
<reference evidence="10" key="2">
    <citation type="submission" date="2018-02" db="UniProtKB">
        <authorList>
            <consortium name="EnsemblPlants"/>
        </authorList>
    </citation>
    <scope>IDENTIFICATION</scope>
    <source>
        <strain evidence="10">Williams 82</strain>
    </source>
</reference>
<dbReference type="CDD" id="cd11072">
    <property type="entry name" value="CYP71-like"/>
    <property type="match status" value="1"/>
</dbReference>
<dbReference type="EnsemblPlants" id="KRG98550">
    <property type="protein sequence ID" value="KRG98550"/>
    <property type="gene ID" value="GLYMA_18G080600"/>
</dbReference>
<dbReference type="SMR" id="A0A0R0EXW4"/>
<dbReference type="InterPro" id="IPR017972">
    <property type="entry name" value="Cyt_P450_CS"/>
</dbReference>
<dbReference type="InterPro" id="IPR001128">
    <property type="entry name" value="Cyt_P450"/>
</dbReference>
<dbReference type="GO" id="GO:0020037">
    <property type="term" value="F:heme binding"/>
    <property type="evidence" value="ECO:0007669"/>
    <property type="project" value="InterPro"/>
</dbReference>
<reference evidence="9 10" key="1">
    <citation type="journal article" date="2010" name="Nature">
        <title>Genome sequence of the palaeopolyploid soybean.</title>
        <authorList>
            <person name="Schmutz J."/>
            <person name="Cannon S.B."/>
            <person name="Schlueter J."/>
            <person name="Ma J."/>
            <person name="Mitros T."/>
            <person name="Nelson W."/>
            <person name="Hyten D.L."/>
            <person name="Song Q."/>
            <person name="Thelen J.J."/>
            <person name="Cheng J."/>
            <person name="Xu D."/>
            <person name="Hellsten U."/>
            <person name="May G.D."/>
            <person name="Yu Y."/>
            <person name="Sakurai T."/>
            <person name="Umezawa T."/>
            <person name="Bhattacharyya M.K."/>
            <person name="Sandhu D."/>
            <person name="Valliyodan B."/>
            <person name="Lindquist E."/>
            <person name="Peto M."/>
            <person name="Grant D."/>
            <person name="Shu S."/>
            <person name="Goodstein D."/>
            <person name="Barry K."/>
            <person name="Futrell-Griggs M."/>
            <person name="Abernathy B."/>
            <person name="Du J."/>
            <person name="Tian Z."/>
            <person name="Zhu L."/>
            <person name="Gill N."/>
            <person name="Joshi T."/>
            <person name="Libault M."/>
            <person name="Sethuraman A."/>
            <person name="Zhang X.-C."/>
            <person name="Shinozaki K."/>
            <person name="Nguyen H.T."/>
            <person name="Wing R.A."/>
            <person name="Cregan P."/>
            <person name="Specht J."/>
            <person name="Grimwood J."/>
            <person name="Rokhsar D."/>
            <person name="Stacey G."/>
            <person name="Shoemaker R.C."/>
            <person name="Jackson S.A."/>
        </authorList>
    </citation>
    <scope>NUCLEOTIDE SEQUENCE</scope>
    <source>
        <strain evidence="10">cv. Williams 82</strain>
        <tissue evidence="9">Callus</tissue>
    </source>
</reference>
<dbReference type="InterPro" id="IPR002401">
    <property type="entry name" value="Cyt_P450_E_grp-I"/>
</dbReference>
<dbReference type="PRINTS" id="PR00385">
    <property type="entry name" value="P450"/>
</dbReference>
<keyword evidence="11" id="KW-1185">Reference proteome</keyword>
<dbReference type="AlphaFoldDB" id="A0A0R0EXW4"/>
<sequence length="449" mass="50931">MCFITSYILCLSLRVLAPTNTMDKLPLIGNLHQLFGSTLPHHVLRNLATKYGPLMHLKLGEVSNIIVSSPEMAKEIMKTHDIIFSNRPQILVAKVAYNAKDIAFSPCGSYWRQLRKMCKEELLASKRVQCFRSIREEEVSALIKTISQSVGFVVNLSEKIYSLTYGITARAALGEKCIHQQEFICIIEEAVHLSGGLCLADLYPSITWLQMFSVVKAKSEKLFRKIDGILDNIIEDHKNRRRLGQLFDTDQKDLVDVLLGFQQPNKDIPLDPPLTDDNVKAVILVSIAGTETSSAVVEWAMSEMVKNPKVMKKAQAEVRRVYNKTMRLHPPAPMLLPRESKEKCEINGYEIPARTRTFKSERFLDSSIEYKGTNFEFIPFGAGRRVCPGIAFAIADIELPLAQLLYHFDWKLPNGSKLEEFDMRESFGLTARRKNGLCLIPIIYHQLNK</sequence>
<dbReference type="GO" id="GO:0016705">
    <property type="term" value="F:oxidoreductase activity, acting on paired donors, with incorporation or reduction of molecular oxygen"/>
    <property type="evidence" value="ECO:0007669"/>
    <property type="project" value="InterPro"/>
</dbReference>
<dbReference type="PANTHER" id="PTHR47955:SF8">
    <property type="entry name" value="CYTOCHROME P450 71D11-LIKE"/>
    <property type="match status" value="1"/>
</dbReference>
<keyword evidence="3 6" id="KW-0479">Metal-binding</keyword>
<dbReference type="Gramene" id="KRG98550">
    <property type="protein sequence ID" value="KRG98550"/>
    <property type="gene ID" value="GLYMA_18G080600"/>
</dbReference>
<evidence type="ECO:0000313" key="9">
    <source>
        <dbReference type="EMBL" id="KRG98550.1"/>
    </source>
</evidence>
<evidence type="ECO:0000256" key="7">
    <source>
        <dbReference type="RuleBase" id="RU000461"/>
    </source>
</evidence>
<dbReference type="PRINTS" id="PR00463">
    <property type="entry name" value="EP450I"/>
</dbReference>
<keyword evidence="2 6" id="KW-0349">Heme</keyword>
<feature type="chain" id="PRO_5014520881" evidence="8">
    <location>
        <begin position="18"/>
        <end position="449"/>
    </location>
</feature>
<dbReference type="GO" id="GO:0016491">
    <property type="term" value="F:oxidoreductase activity"/>
    <property type="evidence" value="ECO:0000318"/>
    <property type="project" value="GO_Central"/>
</dbReference>
<comment type="similarity">
    <text evidence="1 7">Belongs to the cytochrome P450 family.</text>
</comment>
<dbReference type="GO" id="GO:0004497">
    <property type="term" value="F:monooxygenase activity"/>
    <property type="evidence" value="ECO:0007669"/>
    <property type="project" value="UniProtKB-KW"/>
</dbReference>
<name>A0A0R0EXW4_SOYBN</name>
<gene>
    <name evidence="9" type="ORF">GLYMA_18G080600</name>
</gene>
<dbReference type="PaxDb" id="3847-GLYMA18G08971.1"/>
<dbReference type="PROSITE" id="PS00086">
    <property type="entry name" value="CYTOCHROME_P450"/>
    <property type="match status" value="1"/>
</dbReference>
<evidence type="ECO:0000256" key="8">
    <source>
        <dbReference type="SAM" id="SignalP"/>
    </source>
</evidence>
<dbReference type="Pfam" id="PF00067">
    <property type="entry name" value="p450"/>
    <property type="match status" value="2"/>
</dbReference>
<keyword evidence="5 6" id="KW-0408">Iron</keyword>